<keyword evidence="1" id="KW-0472">Membrane</keyword>
<proteinExistence type="predicted"/>
<evidence type="ECO:0000256" key="1">
    <source>
        <dbReference type="SAM" id="Phobius"/>
    </source>
</evidence>
<keyword evidence="1" id="KW-0812">Transmembrane</keyword>
<evidence type="ECO:0000313" key="3">
    <source>
        <dbReference type="Proteomes" id="UP000753376"/>
    </source>
</evidence>
<dbReference type="Proteomes" id="UP000753376">
    <property type="component" value="Unassembled WGS sequence"/>
</dbReference>
<sequence length="166" mass="19278">MLFHYKKTQTRQAVTVALNILAIPVILYLFQSLFKDQPDFQQLYGLVEKGAIAVALVLAIILVWLLKRKDKFEIYVTETEFYSHHPFYEEWCFSVNPQDIQAIEHKLNIGSGYMTNINVHLKSGERLQISQNYPFSRKALYAALKKVNPAITFPSNANTFNHKRKK</sequence>
<accession>A0ABS6ACK2</accession>
<organism evidence="2 3">
    <name type="scientific">Marinobacter salexigens</name>
    <dbReference type="NCBI Taxonomy" id="1925763"/>
    <lineage>
        <taxon>Bacteria</taxon>
        <taxon>Pseudomonadati</taxon>
        <taxon>Pseudomonadota</taxon>
        <taxon>Gammaproteobacteria</taxon>
        <taxon>Pseudomonadales</taxon>
        <taxon>Marinobacteraceae</taxon>
        <taxon>Marinobacter</taxon>
    </lineage>
</organism>
<gene>
    <name evidence="2" type="ORF">KO508_13270</name>
</gene>
<comment type="caution">
    <text evidence="2">The sequence shown here is derived from an EMBL/GenBank/DDBJ whole genome shotgun (WGS) entry which is preliminary data.</text>
</comment>
<name>A0ABS6ACK2_9GAMM</name>
<feature type="transmembrane region" description="Helical" evidence="1">
    <location>
        <begin position="12"/>
        <end position="30"/>
    </location>
</feature>
<feature type="transmembrane region" description="Helical" evidence="1">
    <location>
        <begin position="50"/>
        <end position="66"/>
    </location>
</feature>
<keyword evidence="1" id="KW-1133">Transmembrane helix</keyword>
<evidence type="ECO:0008006" key="4">
    <source>
        <dbReference type="Google" id="ProtNLM"/>
    </source>
</evidence>
<dbReference type="EMBL" id="JAHKPV010000019">
    <property type="protein sequence ID" value="MBU2874973.1"/>
    <property type="molecule type" value="Genomic_DNA"/>
</dbReference>
<reference evidence="2 3" key="1">
    <citation type="submission" date="2021-05" db="EMBL/GenBank/DDBJ databases">
        <title>Draft genomes of bacteria isolated from model marine particles.</title>
        <authorList>
            <person name="Datta M.S."/>
            <person name="Schwartzman J.A."/>
            <person name="Enke T.N."/>
            <person name="Saavedra J."/>
            <person name="Cermak N."/>
            <person name="Cordero O.X."/>
        </authorList>
    </citation>
    <scope>NUCLEOTIDE SEQUENCE [LARGE SCALE GENOMIC DNA]</scope>
    <source>
        <strain evidence="2 3">D2M19</strain>
    </source>
</reference>
<protein>
    <recommendedName>
        <fullName evidence="4">PH domain-containing protein</fullName>
    </recommendedName>
</protein>
<dbReference type="RefSeq" id="WP_216008773.1">
    <property type="nucleotide sequence ID" value="NZ_JAHKPV010000019.1"/>
</dbReference>
<evidence type="ECO:0000313" key="2">
    <source>
        <dbReference type="EMBL" id="MBU2874973.1"/>
    </source>
</evidence>
<keyword evidence="3" id="KW-1185">Reference proteome</keyword>